<evidence type="ECO:0000256" key="3">
    <source>
        <dbReference type="ARBA" id="ARBA00022692"/>
    </source>
</evidence>
<comment type="subcellular location">
    <subcellularLocation>
        <location evidence="1">Cell membrane</location>
        <topology evidence="1">Multi-pass membrane protein</topology>
    </subcellularLocation>
</comment>
<protein>
    <submittedName>
        <fullName evidence="8">MFS transporter</fullName>
    </submittedName>
</protein>
<dbReference type="PANTHER" id="PTHR23508:SF10">
    <property type="entry name" value="CARBOXYLIC ACID TRANSPORTER PROTEIN HOMOLOG"/>
    <property type="match status" value="1"/>
</dbReference>
<dbReference type="GO" id="GO:0046943">
    <property type="term" value="F:carboxylic acid transmembrane transporter activity"/>
    <property type="evidence" value="ECO:0007669"/>
    <property type="project" value="TreeGrafter"/>
</dbReference>
<comment type="caution">
    <text evidence="8">The sequence shown here is derived from an EMBL/GenBank/DDBJ whole genome shotgun (WGS) entry which is preliminary data.</text>
</comment>
<dbReference type="Gene3D" id="1.20.1250.20">
    <property type="entry name" value="MFS general substrate transporter like domains"/>
    <property type="match status" value="2"/>
</dbReference>
<feature type="transmembrane region" description="Helical" evidence="6">
    <location>
        <begin position="138"/>
        <end position="160"/>
    </location>
</feature>
<dbReference type="EMBL" id="RYZZ01000001">
    <property type="protein sequence ID" value="RUQ32777.1"/>
    <property type="molecule type" value="Genomic_DNA"/>
</dbReference>
<reference evidence="8 9" key="1">
    <citation type="submission" date="2018-12" db="EMBL/GenBank/DDBJ databases">
        <title>Bacillus chawlae sp. nov., Bacillus glennii sp. nov., and Bacillus saganii sp. nov. Isolated from the Vehicle Assembly Building at Kennedy Space Center where the Viking Spacecraft were Assembled.</title>
        <authorList>
            <person name="Seuylemezian A."/>
            <person name="Vaishampayan P."/>
        </authorList>
    </citation>
    <scope>NUCLEOTIDE SEQUENCE [LARGE SCALE GENOMIC DNA]</scope>
    <source>
        <strain evidence="8 9">L5</strain>
    </source>
</reference>
<dbReference type="AlphaFoldDB" id="A0A3S0VU40"/>
<feature type="transmembrane region" description="Helical" evidence="6">
    <location>
        <begin position="312"/>
        <end position="329"/>
    </location>
</feature>
<gene>
    <name evidence="8" type="ORF">ELQ35_01440</name>
</gene>
<feature type="transmembrane region" description="Helical" evidence="6">
    <location>
        <begin position="260"/>
        <end position="280"/>
    </location>
</feature>
<evidence type="ECO:0000256" key="1">
    <source>
        <dbReference type="ARBA" id="ARBA00004651"/>
    </source>
</evidence>
<feature type="transmembrane region" description="Helical" evidence="6">
    <location>
        <begin position="350"/>
        <end position="368"/>
    </location>
</feature>
<feature type="transmembrane region" description="Helical" evidence="6">
    <location>
        <begin position="166"/>
        <end position="182"/>
    </location>
</feature>
<name>A0A3S0VU40_9BACI</name>
<dbReference type="PROSITE" id="PS50850">
    <property type="entry name" value="MFS"/>
    <property type="match status" value="1"/>
</dbReference>
<dbReference type="CDD" id="cd17371">
    <property type="entry name" value="MFS_MucK"/>
    <property type="match status" value="1"/>
</dbReference>
<dbReference type="RefSeq" id="WP_126863068.1">
    <property type="nucleotide sequence ID" value="NZ_JAUSTX010000003.1"/>
</dbReference>
<feature type="transmembrane region" description="Helical" evidence="6">
    <location>
        <begin position="82"/>
        <end position="100"/>
    </location>
</feature>
<evidence type="ECO:0000256" key="5">
    <source>
        <dbReference type="ARBA" id="ARBA00023136"/>
    </source>
</evidence>
<evidence type="ECO:0000313" key="9">
    <source>
        <dbReference type="Proteomes" id="UP000267430"/>
    </source>
</evidence>
<sequence>MENTKKNPTWIVVFVACFIGLVVDGMDIQMLSVTLPSLIEEFNITKTQAGLISTLSLVGMALGGIMGGWLSDRFGRVRMASYMMVLFSVGTALLGLVQTYEQFITVRFISAIGIGAEYSIVSMLMAEYVPTKKRTTILGTLQAAYSVGYLVAALLAGVILPEFGWRPLYFISIIPVVLALYLRRKIPEPQSWIEGVQKRKSSGIKKNEWATIFKEPKTRKIFLLWILTATFLQFGFYGIGSWLPTYLVSELGFDFKKMTGYLVGTYTAMILGKIITGWLADKFGRKTMFIIGGLATAMALPIIYLYNSPANIIALLTILGFLYGMPYAVNATYMSESFPTHIRGTAVGGAYNIGRFGSAIAPISIGIIAEANSIGFGLATLGIAYALAGIIPALFIKEKMYDPFKTEGGIQDRKNGNASGGHSA</sequence>
<dbReference type="InterPro" id="IPR036259">
    <property type="entry name" value="MFS_trans_sf"/>
</dbReference>
<dbReference type="InterPro" id="IPR020846">
    <property type="entry name" value="MFS_dom"/>
</dbReference>
<dbReference type="InterPro" id="IPR011701">
    <property type="entry name" value="MFS"/>
</dbReference>
<proteinExistence type="predicted"/>
<keyword evidence="9" id="KW-1185">Reference proteome</keyword>
<feature type="transmembrane region" description="Helical" evidence="6">
    <location>
        <begin position="221"/>
        <end position="240"/>
    </location>
</feature>
<keyword evidence="2" id="KW-0813">Transport</keyword>
<keyword evidence="4 6" id="KW-1133">Transmembrane helix</keyword>
<keyword evidence="3 6" id="KW-0812">Transmembrane</keyword>
<dbReference type="GO" id="GO:0005886">
    <property type="term" value="C:plasma membrane"/>
    <property type="evidence" value="ECO:0007669"/>
    <property type="project" value="UniProtKB-SubCell"/>
</dbReference>
<feature type="transmembrane region" description="Helical" evidence="6">
    <location>
        <begin position="287"/>
        <end position="306"/>
    </location>
</feature>
<dbReference type="PROSITE" id="PS00216">
    <property type="entry name" value="SUGAR_TRANSPORT_1"/>
    <property type="match status" value="1"/>
</dbReference>
<dbReference type="PROSITE" id="PS00217">
    <property type="entry name" value="SUGAR_TRANSPORT_2"/>
    <property type="match status" value="1"/>
</dbReference>
<feature type="transmembrane region" description="Helical" evidence="6">
    <location>
        <begin position="49"/>
        <end position="70"/>
    </location>
</feature>
<evidence type="ECO:0000256" key="6">
    <source>
        <dbReference type="SAM" id="Phobius"/>
    </source>
</evidence>
<dbReference type="InterPro" id="IPR005829">
    <property type="entry name" value="Sugar_transporter_CS"/>
</dbReference>
<evidence type="ECO:0000259" key="7">
    <source>
        <dbReference type="PROSITE" id="PS50850"/>
    </source>
</evidence>
<dbReference type="PROSITE" id="PS51257">
    <property type="entry name" value="PROKAR_LIPOPROTEIN"/>
    <property type="match status" value="1"/>
</dbReference>
<feature type="domain" description="Major facilitator superfamily (MFS) profile" evidence="7">
    <location>
        <begin position="13"/>
        <end position="401"/>
    </location>
</feature>
<keyword evidence="5 6" id="KW-0472">Membrane</keyword>
<dbReference type="PANTHER" id="PTHR23508">
    <property type="entry name" value="CARBOXYLIC ACID TRANSPORTER PROTEIN HOMOLOG"/>
    <property type="match status" value="1"/>
</dbReference>
<feature type="transmembrane region" description="Helical" evidence="6">
    <location>
        <begin position="374"/>
        <end position="396"/>
    </location>
</feature>
<evidence type="ECO:0000256" key="4">
    <source>
        <dbReference type="ARBA" id="ARBA00022989"/>
    </source>
</evidence>
<dbReference type="SUPFAM" id="SSF103473">
    <property type="entry name" value="MFS general substrate transporter"/>
    <property type="match status" value="1"/>
</dbReference>
<accession>A0A3S0VU40</accession>
<dbReference type="Pfam" id="PF07690">
    <property type="entry name" value="MFS_1"/>
    <property type="match status" value="1"/>
</dbReference>
<feature type="transmembrane region" description="Helical" evidence="6">
    <location>
        <begin position="106"/>
        <end position="126"/>
    </location>
</feature>
<dbReference type="OrthoDB" id="9787026at2"/>
<evidence type="ECO:0000256" key="2">
    <source>
        <dbReference type="ARBA" id="ARBA00022448"/>
    </source>
</evidence>
<dbReference type="Proteomes" id="UP000267430">
    <property type="component" value="Unassembled WGS sequence"/>
</dbReference>
<evidence type="ECO:0000313" key="8">
    <source>
        <dbReference type="EMBL" id="RUQ32777.1"/>
    </source>
</evidence>
<organism evidence="8 9">
    <name type="scientific">Peribacillus cavernae</name>
    <dbReference type="NCBI Taxonomy" id="1674310"/>
    <lineage>
        <taxon>Bacteria</taxon>
        <taxon>Bacillati</taxon>
        <taxon>Bacillota</taxon>
        <taxon>Bacilli</taxon>
        <taxon>Bacillales</taxon>
        <taxon>Bacillaceae</taxon>
        <taxon>Peribacillus</taxon>
    </lineage>
</organism>